<evidence type="ECO:0000313" key="1">
    <source>
        <dbReference type="EMBL" id="MCI0127538.1"/>
    </source>
</evidence>
<evidence type="ECO:0000313" key="2">
    <source>
        <dbReference type="Proteomes" id="UP001156140"/>
    </source>
</evidence>
<reference evidence="1" key="1">
    <citation type="submission" date="2022-03" db="EMBL/GenBank/DDBJ databases">
        <title>The complete genome sequence of a Methyloterrigena soli.</title>
        <authorList>
            <person name="Zi Z."/>
        </authorList>
    </citation>
    <scope>NUCLEOTIDE SEQUENCE</scope>
    <source>
        <strain evidence="1">M48</strain>
    </source>
</reference>
<organism evidence="1 2">
    <name type="scientific">Paradevosia shaoguanensis</name>
    <dbReference type="NCBI Taxonomy" id="1335043"/>
    <lineage>
        <taxon>Bacteria</taxon>
        <taxon>Pseudomonadati</taxon>
        <taxon>Pseudomonadota</taxon>
        <taxon>Alphaproteobacteria</taxon>
        <taxon>Hyphomicrobiales</taxon>
        <taxon>Devosiaceae</taxon>
        <taxon>Paradevosia</taxon>
    </lineage>
</organism>
<keyword evidence="2" id="KW-1185">Reference proteome</keyword>
<dbReference type="Pfam" id="PF07277">
    <property type="entry name" value="SapC"/>
    <property type="match status" value="1"/>
</dbReference>
<name>A0AA41QN60_9HYPH</name>
<dbReference type="AlphaFoldDB" id="A0AA41QN60"/>
<dbReference type="InterPro" id="IPR010836">
    <property type="entry name" value="SapC"/>
</dbReference>
<protein>
    <submittedName>
        <fullName evidence="1">SapC family protein</fullName>
    </submittedName>
</protein>
<dbReference type="RefSeq" id="WP_281735991.1">
    <property type="nucleotide sequence ID" value="NZ_JAKETQ010000001.1"/>
</dbReference>
<proteinExistence type="predicted"/>
<sequence length="241" mass="26771">MVLRFEEHGEVGITATANFGFAREAVAIPLCVSEFAIAMRHYPIVFAMEESAPPIALVGVRRDDNLFVAHDGNWHPGAYVPAYVRRYPFIATESQDRTRQFLGVDRGSDRFVAHAATHHDAERLFHVDGEASTTAQSAMAFCHAYHADHAATIAFGRALIEAKLLSPYHARFQLPDGPQHQINGFQSIDEQAFRALPANAVADWHAKGWLDLVTLQLASQRSFQNLLDLNAQRANERKALA</sequence>
<dbReference type="Proteomes" id="UP001156140">
    <property type="component" value="Unassembled WGS sequence"/>
</dbReference>
<accession>A0AA41QN60</accession>
<gene>
    <name evidence="1" type="ORF">ML536_11960</name>
</gene>
<dbReference type="EMBL" id="JALAZD010000001">
    <property type="protein sequence ID" value="MCI0127538.1"/>
    <property type="molecule type" value="Genomic_DNA"/>
</dbReference>
<comment type="caution">
    <text evidence="1">The sequence shown here is derived from an EMBL/GenBank/DDBJ whole genome shotgun (WGS) entry which is preliminary data.</text>
</comment>